<evidence type="ECO:0000313" key="1">
    <source>
        <dbReference type="EMBL" id="RNL80543.1"/>
    </source>
</evidence>
<gene>
    <name evidence="1" type="ORF">ED312_19280</name>
</gene>
<dbReference type="RefSeq" id="WP_123217664.1">
    <property type="nucleotide sequence ID" value="NZ_RJTM01000133.1"/>
</dbReference>
<keyword evidence="1" id="KW-0808">Transferase</keyword>
<dbReference type="GO" id="GO:0016740">
    <property type="term" value="F:transferase activity"/>
    <property type="evidence" value="ECO:0007669"/>
    <property type="project" value="UniProtKB-KW"/>
</dbReference>
<accession>A0A3N0DYJ4</accession>
<evidence type="ECO:0000313" key="2">
    <source>
        <dbReference type="Proteomes" id="UP000267469"/>
    </source>
</evidence>
<keyword evidence="2" id="KW-1185">Reference proteome</keyword>
<protein>
    <submittedName>
        <fullName evidence="1">N-acetyltransferase</fullName>
    </submittedName>
</protein>
<comment type="caution">
    <text evidence="1">The sequence shown here is derived from an EMBL/GenBank/DDBJ whole genome shotgun (WGS) entry which is preliminary data.</text>
</comment>
<dbReference type="Proteomes" id="UP000267469">
    <property type="component" value="Unassembled WGS sequence"/>
</dbReference>
<dbReference type="SUPFAM" id="SSF55729">
    <property type="entry name" value="Acyl-CoA N-acyltransferases (Nat)"/>
    <property type="match status" value="1"/>
</dbReference>
<dbReference type="Gene3D" id="3.40.630.30">
    <property type="match status" value="1"/>
</dbReference>
<reference evidence="1 2" key="1">
    <citation type="submission" date="2018-10" db="EMBL/GenBank/DDBJ databases">
        <title>Sinomicrobium pectinilyticum sp. nov., a pectinase-producing bacterium isolated from alkaline and saline soil, and emended description of the genus Sinomicrobium.</title>
        <authorList>
            <person name="Cheng B."/>
            <person name="Li C."/>
            <person name="Lai Q."/>
            <person name="Du M."/>
            <person name="Shao Z."/>
            <person name="Xu P."/>
            <person name="Yang C."/>
        </authorList>
    </citation>
    <scope>NUCLEOTIDE SEQUENCE [LARGE SCALE GENOMIC DNA]</scope>
    <source>
        <strain evidence="1 2">5DNS001</strain>
    </source>
</reference>
<organism evidence="1 2">
    <name type="scientific">Sinomicrobium pectinilyticum</name>
    <dbReference type="NCBI Taxonomy" id="1084421"/>
    <lineage>
        <taxon>Bacteria</taxon>
        <taxon>Pseudomonadati</taxon>
        <taxon>Bacteroidota</taxon>
        <taxon>Flavobacteriia</taxon>
        <taxon>Flavobacteriales</taxon>
        <taxon>Flavobacteriaceae</taxon>
        <taxon>Sinomicrobium</taxon>
    </lineage>
</organism>
<name>A0A3N0DYJ4_SINP1</name>
<dbReference type="OrthoDB" id="9811523at2"/>
<dbReference type="InterPro" id="IPR016181">
    <property type="entry name" value="Acyl_CoA_acyltransferase"/>
</dbReference>
<dbReference type="AlphaFoldDB" id="A0A3N0DYJ4"/>
<dbReference type="EMBL" id="RJTM01000133">
    <property type="protein sequence ID" value="RNL80543.1"/>
    <property type="molecule type" value="Genomic_DNA"/>
</dbReference>
<proteinExistence type="predicted"/>
<sequence>MKLNKIPATYLVENPASGKVMIKNGIIKEGELKKHTRKNGIYHSRIQYRLTRKEFKQN</sequence>